<proteinExistence type="predicted"/>
<feature type="transmembrane region" description="Helical" evidence="1">
    <location>
        <begin position="107"/>
        <end position="130"/>
    </location>
</feature>
<feature type="transmembrane region" description="Helical" evidence="1">
    <location>
        <begin position="218"/>
        <end position="239"/>
    </location>
</feature>
<feature type="transmembrane region" description="Helical" evidence="1">
    <location>
        <begin position="18"/>
        <end position="38"/>
    </location>
</feature>
<accession>A0A917D6A7</accession>
<evidence type="ECO:0000313" key="2">
    <source>
        <dbReference type="EMBL" id="GGG10507.1"/>
    </source>
</evidence>
<reference evidence="2" key="2">
    <citation type="submission" date="2020-09" db="EMBL/GenBank/DDBJ databases">
        <authorList>
            <person name="Sun Q."/>
            <person name="Zhou Y."/>
        </authorList>
    </citation>
    <scope>NUCLEOTIDE SEQUENCE</scope>
    <source>
        <strain evidence="2">CGMCC 1.16134</strain>
    </source>
</reference>
<evidence type="ECO:0000313" key="3">
    <source>
        <dbReference type="Proteomes" id="UP000637643"/>
    </source>
</evidence>
<keyword evidence="1" id="KW-0812">Transmembrane</keyword>
<dbReference type="EMBL" id="BMKR01000050">
    <property type="protein sequence ID" value="GGG10507.1"/>
    <property type="molecule type" value="Genomic_DNA"/>
</dbReference>
<keyword evidence="1" id="KW-1133">Transmembrane helix</keyword>
<feature type="transmembrane region" description="Helical" evidence="1">
    <location>
        <begin position="172"/>
        <end position="190"/>
    </location>
</feature>
<dbReference type="Pfam" id="PF12730">
    <property type="entry name" value="ABC2_membrane_4"/>
    <property type="match status" value="1"/>
</dbReference>
<keyword evidence="3" id="KW-1185">Reference proteome</keyword>
<dbReference type="AlphaFoldDB" id="A0A917D6A7"/>
<name>A0A917D6A7_9BACL</name>
<dbReference type="RefSeq" id="WP_189031920.1">
    <property type="nucleotide sequence ID" value="NZ_BMKR01000050.1"/>
</dbReference>
<feature type="transmembrane region" description="Helical" evidence="1">
    <location>
        <begin position="145"/>
        <end position="165"/>
    </location>
</feature>
<sequence length="245" mass="27265">MVNLLAAELLKLKRSKMVLLSVIGAAFAPLMVVLAFYISKNTRPAEEVAGFDVLFYNTSMYTILLIGVPLYSVVTAYLFNREYVEDTLKNLLTIPVSRTQLLLSKMLLLLLWILLLTGVAWVLTIVFGWIGQFEGLSSALLGKTLVQYFIAGLFMFILSTPIILITLVMKNYVPTIIAALVINLVNVLAFNSEHRGLVPWAAAFDISNGTLMSTYPAWVSYLIIGSTALICFITALIYFRKVDIH</sequence>
<protein>
    <submittedName>
        <fullName evidence="2">Bacitracin ABC transporter permease</fullName>
    </submittedName>
</protein>
<dbReference type="Proteomes" id="UP000637643">
    <property type="component" value="Unassembled WGS sequence"/>
</dbReference>
<gene>
    <name evidence="2" type="primary">bcrB</name>
    <name evidence="2" type="ORF">GCM10010912_63640</name>
</gene>
<dbReference type="PANTHER" id="PTHR37305">
    <property type="entry name" value="INTEGRAL MEMBRANE PROTEIN-RELATED"/>
    <property type="match status" value="1"/>
</dbReference>
<comment type="caution">
    <text evidence="2">The sequence shown here is derived from an EMBL/GenBank/DDBJ whole genome shotgun (WGS) entry which is preliminary data.</text>
</comment>
<evidence type="ECO:0000256" key="1">
    <source>
        <dbReference type="SAM" id="Phobius"/>
    </source>
</evidence>
<feature type="transmembrane region" description="Helical" evidence="1">
    <location>
        <begin position="58"/>
        <end position="79"/>
    </location>
</feature>
<reference evidence="2" key="1">
    <citation type="journal article" date="2014" name="Int. J. Syst. Evol. Microbiol.">
        <title>Complete genome sequence of Corynebacterium casei LMG S-19264T (=DSM 44701T), isolated from a smear-ripened cheese.</title>
        <authorList>
            <consortium name="US DOE Joint Genome Institute (JGI-PGF)"/>
            <person name="Walter F."/>
            <person name="Albersmeier A."/>
            <person name="Kalinowski J."/>
            <person name="Ruckert C."/>
        </authorList>
    </citation>
    <scope>NUCLEOTIDE SEQUENCE</scope>
    <source>
        <strain evidence="2">CGMCC 1.16134</strain>
    </source>
</reference>
<keyword evidence="1" id="KW-0472">Membrane</keyword>
<organism evidence="2 3">
    <name type="scientific">Paenibacillus albidus</name>
    <dbReference type="NCBI Taxonomy" id="2041023"/>
    <lineage>
        <taxon>Bacteria</taxon>
        <taxon>Bacillati</taxon>
        <taxon>Bacillota</taxon>
        <taxon>Bacilli</taxon>
        <taxon>Bacillales</taxon>
        <taxon>Paenibacillaceae</taxon>
        <taxon>Paenibacillus</taxon>
    </lineage>
</organism>
<dbReference type="PANTHER" id="PTHR37305:SF1">
    <property type="entry name" value="MEMBRANE PROTEIN"/>
    <property type="match status" value="1"/>
</dbReference>